<dbReference type="EMBL" id="GEDG01030557">
    <property type="protein sequence ID" value="JAP11863.1"/>
    <property type="molecule type" value="Transcribed_RNA"/>
</dbReference>
<evidence type="ECO:0000313" key="2">
    <source>
        <dbReference type="EMBL" id="JAP11863.1"/>
    </source>
</evidence>
<feature type="non-terminal residue" evidence="2">
    <location>
        <position position="1"/>
    </location>
</feature>
<organism evidence="2">
    <name type="scientific">Solanum chacoense</name>
    <name type="common">Chaco potato</name>
    <dbReference type="NCBI Taxonomy" id="4108"/>
    <lineage>
        <taxon>Eukaryota</taxon>
        <taxon>Viridiplantae</taxon>
        <taxon>Streptophyta</taxon>
        <taxon>Embryophyta</taxon>
        <taxon>Tracheophyta</taxon>
        <taxon>Spermatophyta</taxon>
        <taxon>Magnoliopsida</taxon>
        <taxon>eudicotyledons</taxon>
        <taxon>Gunneridae</taxon>
        <taxon>Pentapetalae</taxon>
        <taxon>asterids</taxon>
        <taxon>lamiids</taxon>
        <taxon>Solanales</taxon>
        <taxon>Solanaceae</taxon>
        <taxon>Solanoideae</taxon>
        <taxon>Solaneae</taxon>
        <taxon>Solanum</taxon>
    </lineage>
</organism>
<keyword evidence="1" id="KW-0472">Membrane</keyword>
<feature type="transmembrane region" description="Helical" evidence="1">
    <location>
        <begin position="15"/>
        <end position="34"/>
    </location>
</feature>
<reference evidence="2" key="1">
    <citation type="submission" date="2015-12" db="EMBL/GenBank/DDBJ databases">
        <title>Gene expression during late stages of embryo sac development: a critical building block for successful pollen-pistil interactions.</title>
        <authorList>
            <person name="Liu Y."/>
            <person name="Joly V."/>
            <person name="Sabar M."/>
            <person name="Matton D.P."/>
        </authorList>
    </citation>
    <scope>NUCLEOTIDE SEQUENCE</scope>
</reference>
<proteinExistence type="predicted"/>
<protein>
    <submittedName>
        <fullName evidence="2">Putative ovule protein</fullName>
    </submittedName>
</protein>
<keyword evidence="1" id="KW-0812">Transmembrane</keyword>
<evidence type="ECO:0000256" key="1">
    <source>
        <dbReference type="SAM" id="Phobius"/>
    </source>
</evidence>
<sequence>HHHHHHEGANPYDDPLLACCCCPCLLVSSVFSMFTRGGRKIKSFSTLCCCKSCKFYVVFLKNLVCLKE</sequence>
<keyword evidence="1" id="KW-1133">Transmembrane helix</keyword>
<name>A0A0V0GVQ8_SOLCH</name>
<dbReference type="AlphaFoldDB" id="A0A0V0GVQ8"/>
<accession>A0A0V0GVQ8</accession>